<keyword evidence="2" id="KW-1133">Transmembrane helix</keyword>
<dbReference type="EMBL" id="MU865484">
    <property type="protein sequence ID" value="KAK4222218.1"/>
    <property type="molecule type" value="Genomic_DNA"/>
</dbReference>
<keyword evidence="2" id="KW-0472">Membrane</keyword>
<feature type="region of interest" description="Disordered" evidence="1">
    <location>
        <begin position="38"/>
        <end position="124"/>
    </location>
</feature>
<evidence type="ECO:0000256" key="2">
    <source>
        <dbReference type="SAM" id="Phobius"/>
    </source>
</evidence>
<proteinExistence type="predicted"/>
<keyword evidence="2" id="KW-0812">Transmembrane</keyword>
<name>A0AAN7BFH8_9PEZI</name>
<accession>A0AAN7BFH8</accession>
<evidence type="ECO:0000313" key="4">
    <source>
        <dbReference type="Proteomes" id="UP001301958"/>
    </source>
</evidence>
<feature type="transmembrane region" description="Helical" evidence="2">
    <location>
        <begin position="6"/>
        <end position="29"/>
    </location>
</feature>
<organism evidence="3 4">
    <name type="scientific">Podospora fimiseda</name>
    <dbReference type="NCBI Taxonomy" id="252190"/>
    <lineage>
        <taxon>Eukaryota</taxon>
        <taxon>Fungi</taxon>
        <taxon>Dikarya</taxon>
        <taxon>Ascomycota</taxon>
        <taxon>Pezizomycotina</taxon>
        <taxon>Sordariomycetes</taxon>
        <taxon>Sordariomycetidae</taxon>
        <taxon>Sordariales</taxon>
        <taxon>Podosporaceae</taxon>
        <taxon>Podospora</taxon>
    </lineage>
</organism>
<evidence type="ECO:0000313" key="3">
    <source>
        <dbReference type="EMBL" id="KAK4222218.1"/>
    </source>
</evidence>
<dbReference type="AlphaFoldDB" id="A0AAN7BFH8"/>
<comment type="caution">
    <text evidence="3">The sequence shown here is derived from an EMBL/GenBank/DDBJ whole genome shotgun (WGS) entry which is preliminary data.</text>
</comment>
<keyword evidence="4" id="KW-1185">Reference proteome</keyword>
<sequence>MKSNNALAFLLLVYATAAILVSFCINYTVHQFRRSRLASLSGSGSSTIESKPASNSNTSGYDDNTRSSPSNPPHPGIPIPGPLPAGPGGGGPPPFFRGPPFPGPPVAPFPIPPRSGPPGFGNGV</sequence>
<reference evidence="3" key="2">
    <citation type="submission" date="2023-05" db="EMBL/GenBank/DDBJ databases">
        <authorList>
            <consortium name="Lawrence Berkeley National Laboratory"/>
            <person name="Steindorff A."/>
            <person name="Hensen N."/>
            <person name="Bonometti L."/>
            <person name="Westerberg I."/>
            <person name="Brannstrom I.O."/>
            <person name="Guillou S."/>
            <person name="Cros-Aarteil S."/>
            <person name="Calhoun S."/>
            <person name="Haridas S."/>
            <person name="Kuo A."/>
            <person name="Mondo S."/>
            <person name="Pangilinan J."/>
            <person name="Riley R."/>
            <person name="Labutti K."/>
            <person name="Andreopoulos B."/>
            <person name="Lipzen A."/>
            <person name="Chen C."/>
            <person name="Yanf M."/>
            <person name="Daum C."/>
            <person name="Ng V."/>
            <person name="Clum A."/>
            <person name="Ohm R."/>
            <person name="Martin F."/>
            <person name="Silar P."/>
            <person name="Natvig D."/>
            <person name="Lalanne C."/>
            <person name="Gautier V."/>
            <person name="Ament-Velasquez S.L."/>
            <person name="Kruys A."/>
            <person name="Hutchinson M.I."/>
            <person name="Powell A.J."/>
            <person name="Barry K."/>
            <person name="Miller A.N."/>
            <person name="Grigoriev I.V."/>
            <person name="Debuchy R."/>
            <person name="Gladieux P."/>
            <person name="Thoren M.H."/>
            <person name="Johannesson H."/>
        </authorList>
    </citation>
    <scope>NUCLEOTIDE SEQUENCE</scope>
    <source>
        <strain evidence="3">CBS 990.96</strain>
    </source>
</reference>
<protein>
    <submittedName>
        <fullName evidence="3">Uncharacterized protein</fullName>
    </submittedName>
</protein>
<reference evidence="3" key="1">
    <citation type="journal article" date="2023" name="Mol. Phylogenet. Evol.">
        <title>Genome-scale phylogeny and comparative genomics of the fungal order Sordariales.</title>
        <authorList>
            <person name="Hensen N."/>
            <person name="Bonometti L."/>
            <person name="Westerberg I."/>
            <person name="Brannstrom I.O."/>
            <person name="Guillou S."/>
            <person name="Cros-Aarteil S."/>
            <person name="Calhoun S."/>
            <person name="Haridas S."/>
            <person name="Kuo A."/>
            <person name="Mondo S."/>
            <person name="Pangilinan J."/>
            <person name="Riley R."/>
            <person name="LaButti K."/>
            <person name="Andreopoulos B."/>
            <person name="Lipzen A."/>
            <person name="Chen C."/>
            <person name="Yan M."/>
            <person name="Daum C."/>
            <person name="Ng V."/>
            <person name="Clum A."/>
            <person name="Steindorff A."/>
            <person name="Ohm R.A."/>
            <person name="Martin F."/>
            <person name="Silar P."/>
            <person name="Natvig D.O."/>
            <person name="Lalanne C."/>
            <person name="Gautier V."/>
            <person name="Ament-Velasquez S.L."/>
            <person name="Kruys A."/>
            <person name="Hutchinson M.I."/>
            <person name="Powell A.J."/>
            <person name="Barry K."/>
            <person name="Miller A.N."/>
            <person name="Grigoriev I.V."/>
            <person name="Debuchy R."/>
            <person name="Gladieux P."/>
            <person name="Hiltunen Thoren M."/>
            <person name="Johannesson H."/>
        </authorList>
    </citation>
    <scope>NUCLEOTIDE SEQUENCE</scope>
    <source>
        <strain evidence="3">CBS 990.96</strain>
    </source>
</reference>
<feature type="compositionally biased region" description="Pro residues" evidence="1">
    <location>
        <begin position="70"/>
        <end position="116"/>
    </location>
</feature>
<gene>
    <name evidence="3" type="ORF">QBC38DRAFT_490392</name>
</gene>
<feature type="non-terminal residue" evidence="3">
    <location>
        <position position="124"/>
    </location>
</feature>
<dbReference type="Proteomes" id="UP001301958">
    <property type="component" value="Unassembled WGS sequence"/>
</dbReference>
<evidence type="ECO:0000256" key="1">
    <source>
        <dbReference type="SAM" id="MobiDB-lite"/>
    </source>
</evidence>
<feature type="compositionally biased region" description="Polar residues" evidence="1">
    <location>
        <begin position="47"/>
        <end position="69"/>
    </location>
</feature>